<dbReference type="InterPro" id="IPR036921">
    <property type="entry name" value="PurM-like_N_sf"/>
</dbReference>
<gene>
    <name evidence="2" type="ORF">METZ01_LOCUS515990</name>
</gene>
<dbReference type="SUPFAM" id="SSF55326">
    <property type="entry name" value="PurM N-terminal domain-like"/>
    <property type="match status" value="1"/>
</dbReference>
<proteinExistence type="predicted"/>
<dbReference type="PANTHER" id="PTHR43555">
    <property type="entry name" value="PHOSPHORIBOSYLFORMYLGLYCINAMIDINE SYNTHASE SUBUNIT PURL"/>
    <property type="match status" value="1"/>
</dbReference>
<dbReference type="CDD" id="cd02204">
    <property type="entry name" value="PurL_repeat2"/>
    <property type="match status" value="1"/>
</dbReference>
<feature type="domain" description="PurM-like N-terminal" evidence="1">
    <location>
        <begin position="102"/>
        <end position="221"/>
    </location>
</feature>
<dbReference type="InterPro" id="IPR016188">
    <property type="entry name" value="PurM-like_N"/>
</dbReference>
<dbReference type="InterPro" id="IPR010074">
    <property type="entry name" value="PRibForGlyAmidine_synth_PurL"/>
</dbReference>
<sequence>KWGLDFSIIGKTTNTNNLVLNFKGKEVANLPLSSLSTDAPIYDREWKKSVIDKKVVSKNNYKSLNIFDCLKKILTSPNNSKKSWVWEQYDQTVMGDTIQKPGGDSAVVRIHGKNKGVALTVDSSTHYSLANPTNGGKQVVCEAWRNLISVGSNPIAITNCLNFGNPEKVKVMGQFVETIDGISQACTYLDFPVVSGNVSFYNETQNKAISPTPTIGGVGLIRDLNFMM</sequence>
<reference evidence="2" key="1">
    <citation type="submission" date="2018-05" db="EMBL/GenBank/DDBJ databases">
        <authorList>
            <person name="Lanie J.A."/>
            <person name="Ng W.-L."/>
            <person name="Kazmierczak K.M."/>
            <person name="Andrzejewski T.M."/>
            <person name="Davidsen T.M."/>
            <person name="Wayne K.J."/>
            <person name="Tettelin H."/>
            <person name="Glass J.I."/>
            <person name="Rusch D."/>
            <person name="Podicherti R."/>
            <person name="Tsui H.-C.T."/>
            <person name="Winkler M.E."/>
        </authorList>
    </citation>
    <scope>NUCLEOTIDE SEQUENCE</scope>
</reference>
<protein>
    <recommendedName>
        <fullName evidence="1">PurM-like N-terminal domain-containing protein</fullName>
    </recommendedName>
</protein>
<dbReference type="GO" id="GO:0006189">
    <property type="term" value="P:'de novo' IMP biosynthetic process"/>
    <property type="evidence" value="ECO:0007669"/>
    <property type="project" value="InterPro"/>
</dbReference>
<dbReference type="EMBL" id="UINC01230843">
    <property type="protein sequence ID" value="SVE63136.1"/>
    <property type="molecule type" value="Genomic_DNA"/>
</dbReference>
<evidence type="ECO:0000313" key="2">
    <source>
        <dbReference type="EMBL" id="SVE63136.1"/>
    </source>
</evidence>
<dbReference type="Gene3D" id="3.30.1330.10">
    <property type="entry name" value="PurM-like, N-terminal domain"/>
    <property type="match status" value="1"/>
</dbReference>
<feature type="non-terminal residue" evidence="2">
    <location>
        <position position="1"/>
    </location>
</feature>
<name>A0A383F1Z4_9ZZZZ</name>
<dbReference type="Gene3D" id="3.90.650.10">
    <property type="entry name" value="PurM-like C-terminal domain"/>
    <property type="match status" value="1"/>
</dbReference>
<dbReference type="SUPFAM" id="SSF56042">
    <property type="entry name" value="PurM C-terminal domain-like"/>
    <property type="match status" value="1"/>
</dbReference>
<evidence type="ECO:0000259" key="1">
    <source>
        <dbReference type="Pfam" id="PF00586"/>
    </source>
</evidence>
<dbReference type="GO" id="GO:0004642">
    <property type="term" value="F:phosphoribosylformylglycinamidine synthase activity"/>
    <property type="evidence" value="ECO:0007669"/>
    <property type="project" value="InterPro"/>
</dbReference>
<dbReference type="PANTHER" id="PTHR43555:SF1">
    <property type="entry name" value="PHOSPHORIBOSYLFORMYLGLYCINAMIDINE SYNTHASE SUBUNIT PURL"/>
    <property type="match status" value="1"/>
</dbReference>
<dbReference type="Pfam" id="PF00586">
    <property type="entry name" value="AIRS"/>
    <property type="match status" value="1"/>
</dbReference>
<organism evidence="2">
    <name type="scientific">marine metagenome</name>
    <dbReference type="NCBI Taxonomy" id="408172"/>
    <lineage>
        <taxon>unclassified sequences</taxon>
        <taxon>metagenomes</taxon>
        <taxon>ecological metagenomes</taxon>
    </lineage>
</organism>
<accession>A0A383F1Z4</accession>
<dbReference type="AlphaFoldDB" id="A0A383F1Z4"/>
<dbReference type="InterPro" id="IPR036676">
    <property type="entry name" value="PurM-like_C_sf"/>
</dbReference>
<feature type="non-terminal residue" evidence="2">
    <location>
        <position position="228"/>
    </location>
</feature>